<organism evidence="2 3">
    <name type="scientific">Parastrongyloides trichosuri</name>
    <name type="common">Possum-specific nematode worm</name>
    <dbReference type="NCBI Taxonomy" id="131310"/>
    <lineage>
        <taxon>Eukaryota</taxon>
        <taxon>Metazoa</taxon>
        <taxon>Ecdysozoa</taxon>
        <taxon>Nematoda</taxon>
        <taxon>Chromadorea</taxon>
        <taxon>Rhabditida</taxon>
        <taxon>Tylenchina</taxon>
        <taxon>Panagrolaimomorpha</taxon>
        <taxon>Strongyloidoidea</taxon>
        <taxon>Strongyloididae</taxon>
        <taxon>Parastrongyloides</taxon>
    </lineage>
</organism>
<evidence type="ECO:0000313" key="2">
    <source>
        <dbReference type="Proteomes" id="UP000038045"/>
    </source>
</evidence>
<name>A0A0N4Z7J7_PARTI</name>
<protein>
    <submittedName>
        <fullName evidence="3">Secreted protein</fullName>
    </submittedName>
</protein>
<reference evidence="3" key="1">
    <citation type="submission" date="2017-02" db="UniProtKB">
        <authorList>
            <consortium name="WormBaseParasite"/>
        </authorList>
    </citation>
    <scope>IDENTIFICATION</scope>
</reference>
<keyword evidence="2" id="KW-1185">Reference proteome</keyword>
<dbReference type="WBParaSite" id="PTRK_0000315100.1">
    <property type="protein sequence ID" value="PTRK_0000315100.1"/>
    <property type="gene ID" value="PTRK_0000315100"/>
</dbReference>
<evidence type="ECO:0000313" key="3">
    <source>
        <dbReference type="WBParaSite" id="PTRK_0000315100.1"/>
    </source>
</evidence>
<feature type="signal peptide" evidence="1">
    <location>
        <begin position="1"/>
        <end position="22"/>
    </location>
</feature>
<feature type="chain" id="PRO_5005891240" evidence="1">
    <location>
        <begin position="23"/>
        <end position="93"/>
    </location>
</feature>
<keyword evidence="1" id="KW-0732">Signal</keyword>
<dbReference type="Proteomes" id="UP000038045">
    <property type="component" value="Unplaced"/>
</dbReference>
<dbReference type="AlphaFoldDB" id="A0A0N4Z7J7"/>
<evidence type="ECO:0000256" key="1">
    <source>
        <dbReference type="SAM" id="SignalP"/>
    </source>
</evidence>
<proteinExistence type="predicted"/>
<sequence length="93" mass="10605">MKFITIVTFFAILFVALIGVQGDDNKDLLTPCKQYCKYLEYGEERIKRPNGCVCPHEEKKTVKPESSTEKQTKIDATQKTTTKSVGLWEKIFG</sequence>
<accession>A0A0N4Z7J7</accession>